<dbReference type="EC" id="5.6.2.4" evidence="5"/>
<protein>
    <recommendedName>
        <fullName evidence="5">DNA 3'-5' helicase</fullName>
        <ecNumber evidence="5">5.6.2.4</ecNumber>
    </recommendedName>
</protein>
<dbReference type="GO" id="GO:0043138">
    <property type="term" value="F:3'-5' DNA helicase activity"/>
    <property type="evidence" value="ECO:0007669"/>
    <property type="project" value="UniProtKB-EC"/>
</dbReference>
<evidence type="ECO:0000256" key="4">
    <source>
        <dbReference type="ARBA" id="ARBA00034617"/>
    </source>
</evidence>
<keyword evidence="9" id="KW-1185">Reference proteome</keyword>
<dbReference type="HOGENOM" id="CLU_727945_0_0_1"/>
<dbReference type="Pfam" id="PF00270">
    <property type="entry name" value="DEAD"/>
    <property type="match status" value="1"/>
</dbReference>
<dbReference type="SUPFAM" id="SSF52540">
    <property type="entry name" value="P-loop containing nucleoside triphosphate hydrolases"/>
    <property type="match status" value="1"/>
</dbReference>
<name>A0A0C9TSJ2_SPHS4</name>
<evidence type="ECO:0000313" key="9">
    <source>
        <dbReference type="Proteomes" id="UP000054279"/>
    </source>
</evidence>
<evidence type="ECO:0000256" key="6">
    <source>
        <dbReference type="SAM" id="MobiDB-lite"/>
    </source>
</evidence>
<organism evidence="8 9">
    <name type="scientific">Sphaerobolus stellatus (strain SS14)</name>
    <dbReference type="NCBI Taxonomy" id="990650"/>
    <lineage>
        <taxon>Eukaryota</taxon>
        <taxon>Fungi</taxon>
        <taxon>Dikarya</taxon>
        <taxon>Basidiomycota</taxon>
        <taxon>Agaricomycotina</taxon>
        <taxon>Agaricomycetes</taxon>
        <taxon>Phallomycetidae</taxon>
        <taxon>Geastrales</taxon>
        <taxon>Sphaerobolaceae</taxon>
        <taxon>Sphaerobolus</taxon>
    </lineage>
</organism>
<keyword evidence="2" id="KW-0238">DNA-binding</keyword>
<dbReference type="GO" id="GO:0005737">
    <property type="term" value="C:cytoplasm"/>
    <property type="evidence" value="ECO:0007669"/>
    <property type="project" value="TreeGrafter"/>
</dbReference>
<comment type="similarity">
    <text evidence="1">Belongs to the helicase family. RecQ subfamily.</text>
</comment>
<reference evidence="8 9" key="1">
    <citation type="submission" date="2014-06" db="EMBL/GenBank/DDBJ databases">
        <title>Evolutionary Origins and Diversification of the Mycorrhizal Mutualists.</title>
        <authorList>
            <consortium name="DOE Joint Genome Institute"/>
            <consortium name="Mycorrhizal Genomics Consortium"/>
            <person name="Kohler A."/>
            <person name="Kuo A."/>
            <person name="Nagy L.G."/>
            <person name="Floudas D."/>
            <person name="Copeland A."/>
            <person name="Barry K.W."/>
            <person name="Cichocki N."/>
            <person name="Veneault-Fourrey C."/>
            <person name="LaButti K."/>
            <person name="Lindquist E.A."/>
            <person name="Lipzen A."/>
            <person name="Lundell T."/>
            <person name="Morin E."/>
            <person name="Murat C."/>
            <person name="Riley R."/>
            <person name="Ohm R."/>
            <person name="Sun H."/>
            <person name="Tunlid A."/>
            <person name="Henrissat B."/>
            <person name="Grigoriev I.V."/>
            <person name="Hibbett D.S."/>
            <person name="Martin F."/>
        </authorList>
    </citation>
    <scope>NUCLEOTIDE SEQUENCE [LARGE SCALE GENOMIC DNA]</scope>
    <source>
        <strain evidence="8 9">SS14</strain>
    </source>
</reference>
<dbReference type="Gene3D" id="3.40.50.300">
    <property type="entry name" value="P-loop containing nucleotide triphosphate hydrolases"/>
    <property type="match status" value="1"/>
</dbReference>
<dbReference type="InterPro" id="IPR014001">
    <property type="entry name" value="Helicase_ATP-bd"/>
</dbReference>
<feature type="region of interest" description="Disordered" evidence="6">
    <location>
        <begin position="117"/>
        <end position="138"/>
    </location>
</feature>
<keyword evidence="3" id="KW-0413">Isomerase</keyword>
<sequence length="380" mass="42828">MSRRFWRVWDGLEGKTATLPIQFRPDLMHDVSSAIADVMETHGTLSEAAIITLVSEIMAQQLGQWTGEFKNNLRIMIIVILLDLGLGDGRRSQQTNDIRPSHSRPSCSHFANQDISMETSSGVHPPEQPSSTTTEQPLSNFLRPLEPYSSVVCPNIPSPAQPSSIIPLPVSSVLSAKASPPFKPPSDGILFDLLKKQYPCIQYPTFKSPAQHMMAKMSVERKKNFVVIMPTGSGKSLSWMLPAWIQDDKMTAIIVPHSSLLNNHIHAAEEAKIPCIRWTVETLRVPPGTKFIFLALESATSPKWEEFLKQNETCIVRSVIDEAHEILTMESFRQNFDRIHMLASHRHQRIFLTATLPPLRTSFPRESEAPSHYYNYSCQF</sequence>
<dbReference type="SMART" id="SM00487">
    <property type="entry name" value="DEXDc"/>
    <property type="match status" value="1"/>
</dbReference>
<proteinExistence type="inferred from homology"/>
<dbReference type="EMBL" id="KN837215">
    <property type="protein sequence ID" value="KIJ33253.1"/>
    <property type="molecule type" value="Genomic_DNA"/>
</dbReference>
<evidence type="ECO:0000256" key="1">
    <source>
        <dbReference type="ARBA" id="ARBA00005446"/>
    </source>
</evidence>
<comment type="catalytic activity">
    <reaction evidence="4">
        <text>Couples ATP hydrolysis with the unwinding of duplex DNA by translocating in the 3'-5' direction.</text>
        <dbReference type="EC" id="5.6.2.4"/>
    </reaction>
</comment>
<evidence type="ECO:0000256" key="2">
    <source>
        <dbReference type="ARBA" id="ARBA00023125"/>
    </source>
</evidence>
<dbReference type="PANTHER" id="PTHR13710">
    <property type="entry name" value="DNA HELICASE RECQ FAMILY MEMBER"/>
    <property type="match status" value="1"/>
</dbReference>
<dbReference type="InterPro" id="IPR027417">
    <property type="entry name" value="P-loop_NTPase"/>
</dbReference>
<dbReference type="PROSITE" id="PS51192">
    <property type="entry name" value="HELICASE_ATP_BIND_1"/>
    <property type="match status" value="1"/>
</dbReference>
<dbReference type="GO" id="GO:0005524">
    <property type="term" value="F:ATP binding"/>
    <property type="evidence" value="ECO:0007669"/>
    <property type="project" value="InterPro"/>
</dbReference>
<accession>A0A0C9TSJ2</accession>
<feature type="domain" description="Helicase ATP-binding" evidence="7">
    <location>
        <begin position="216"/>
        <end position="358"/>
    </location>
</feature>
<dbReference type="InterPro" id="IPR011545">
    <property type="entry name" value="DEAD/DEAH_box_helicase_dom"/>
</dbReference>
<dbReference type="PANTHER" id="PTHR13710:SF105">
    <property type="entry name" value="ATP-DEPENDENT DNA HELICASE Q1"/>
    <property type="match status" value="1"/>
</dbReference>
<dbReference type="GO" id="GO:0003677">
    <property type="term" value="F:DNA binding"/>
    <property type="evidence" value="ECO:0007669"/>
    <property type="project" value="UniProtKB-KW"/>
</dbReference>
<evidence type="ECO:0000313" key="8">
    <source>
        <dbReference type="EMBL" id="KIJ33253.1"/>
    </source>
</evidence>
<evidence type="ECO:0000256" key="3">
    <source>
        <dbReference type="ARBA" id="ARBA00023235"/>
    </source>
</evidence>
<dbReference type="OrthoDB" id="2507344at2759"/>
<evidence type="ECO:0000259" key="7">
    <source>
        <dbReference type="PROSITE" id="PS51192"/>
    </source>
</evidence>
<dbReference type="AlphaFoldDB" id="A0A0C9TSJ2"/>
<evidence type="ECO:0000256" key="5">
    <source>
        <dbReference type="ARBA" id="ARBA00034808"/>
    </source>
</evidence>
<dbReference type="GO" id="GO:0005694">
    <property type="term" value="C:chromosome"/>
    <property type="evidence" value="ECO:0007669"/>
    <property type="project" value="TreeGrafter"/>
</dbReference>
<dbReference type="GO" id="GO:0009378">
    <property type="term" value="F:four-way junction helicase activity"/>
    <property type="evidence" value="ECO:0007669"/>
    <property type="project" value="TreeGrafter"/>
</dbReference>
<gene>
    <name evidence="8" type="ORF">M422DRAFT_52487</name>
</gene>
<feature type="compositionally biased region" description="Polar residues" evidence="6">
    <location>
        <begin position="129"/>
        <end position="138"/>
    </location>
</feature>
<dbReference type="GO" id="GO:0000724">
    <property type="term" value="P:double-strand break repair via homologous recombination"/>
    <property type="evidence" value="ECO:0007669"/>
    <property type="project" value="TreeGrafter"/>
</dbReference>
<dbReference type="Proteomes" id="UP000054279">
    <property type="component" value="Unassembled WGS sequence"/>
</dbReference>